<keyword evidence="3" id="KW-1185">Reference proteome</keyword>
<proteinExistence type="predicted"/>
<dbReference type="Proteomes" id="UP001157418">
    <property type="component" value="Unassembled WGS sequence"/>
</dbReference>
<gene>
    <name evidence="2" type="ORF">LVIROSA_LOCUS34104</name>
</gene>
<evidence type="ECO:0000313" key="3">
    <source>
        <dbReference type="Proteomes" id="UP001157418"/>
    </source>
</evidence>
<organism evidence="2 3">
    <name type="scientific">Lactuca virosa</name>
    <dbReference type="NCBI Taxonomy" id="75947"/>
    <lineage>
        <taxon>Eukaryota</taxon>
        <taxon>Viridiplantae</taxon>
        <taxon>Streptophyta</taxon>
        <taxon>Embryophyta</taxon>
        <taxon>Tracheophyta</taxon>
        <taxon>Spermatophyta</taxon>
        <taxon>Magnoliopsida</taxon>
        <taxon>eudicotyledons</taxon>
        <taxon>Gunneridae</taxon>
        <taxon>Pentapetalae</taxon>
        <taxon>asterids</taxon>
        <taxon>campanulids</taxon>
        <taxon>Asterales</taxon>
        <taxon>Asteraceae</taxon>
        <taxon>Cichorioideae</taxon>
        <taxon>Cichorieae</taxon>
        <taxon>Lactucinae</taxon>
        <taxon>Lactuca</taxon>
    </lineage>
</organism>
<feature type="region of interest" description="Disordered" evidence="1">
    <location>
        <begin position="1"/>
        <end position="24"/>
    </location>
</feature>
<accession>A0AAU9PEC3</accession>
<comment type="caution">
    <text evidence="2">The sequence shown here is derived from an EMBL/GenBank/DDBJ whole genome shotgun (WGS) entry which is preliminary data.</text>
</comment>
<protein>
    <submittedName>
        <fullName evidence="2">Uncharacterized protein</fullName>
    </submittedName>
</protein>
<evidence type="ECO:0000313" key="2">
    <source>
        <dbReference type="EMBL" id="CAH1448571.1"/>
    </source>
</evidence>
<dbReference type="EMBL" id="CAKMRJ010005634">
    <property type="protein sequence ID" value="CAH1448571.1"/>
    <property type="molecule type" value="Genomic_DNA"/>
</dbReference>
<sequence>MEMWERRGSISGKKGSRWDRREGKGDRDLVSVVIDEQKGRGTAFLRLLHVMDVGSALAASPVLLLRIPENKNNSRVLDRNQCKRKELWECLSVVFSFDCVLIVCEPIY</sequence>
<name>A0AAU9PEC3_9ASTR</name>
<dbReference type="AlphaFoldDB" id="A0AAU9PEC3"/>
<reference evidence="2 3" key="1">
    <citation type="submission" date="2022-01" db="EMBL/GenBank/DDBJ databases">
        <authorList>
            <person name="Xiong W."/>
            <person name="Schranz E."/>
        </authorList>
    </citation>
    <scope>NUCLEOTIDE SEQUENCE [LARGE SCALE GENOMIC DNA]</scope>
</reference>
<evidence type="ECO:0000256" key="1">
    <source>
        <dbReference type="SAM" id="MobiDB-lite"/>
    </source>
</evidence>